<feature type="non-terminal residue" evidence="2">
    <location>
        <position position="64"/>
    </location>
</feature>
<accession>A0A6J4JAJ7</accession>
<protein>
    <recommendedName>
        <fullName evidence="3">DUF4397 domain-containing protein</fullName>
    </recommendedName>
</protein>
<dbReference type="EMBL" id="CADCTH010000399">
    <property type="protein sequence ID" value="CAA9273602.1"/>
    <property type="molecule type" value="Genomic_DNA"/>
</dbReference>
<evidence type="ECO:0008006" key="3">
    <source>
        <dbReference type="Google" id="ProtNLM"/>
    </source>
</evidence>
<evidence type="ECO:0000313" key="2">
    <source>
        <dbReference type="EMBL" id="CAA9273602.1"/>
    </source>
</evidence>
<organism evidence="2">
    <name type="scientific">uncultured Actinomycetospora sp</name>
    <dbReference type="NCBI Taxonomy" id="1135996"/>
    <lineage>
        <taxon>Bacteria</taxon>
        <taxon>Bacillati</taxon>
        <taxon>Actinomycetota</taxon>
        <taxon>Actinomycetes</taxon>
        <taxon>Pseudonocardiales</taxon>
        <taxon>Pseudonocardiaceae</taxon>
        <taxon>Actinomycetospora</taxon>
        <taxon>environmental samples</taxon>
    </lineage>
</organism>
<proteinExistence type="predicted"/>
<evidence type="ECO:0000256" key="1">
    <source>
        <dbReference type="SAM" id="SignalP"/>
    </source>
</evidence>
<gene>
    <name evidence="2" type="ORF">AVDCRST_MAG54-3152</name>
</gene>
<keyword evidence="1" id="KW-0732">Signal</keyword>
<dbReference type="AlphaFoldDB" id="A0A6J4JAJ7"/>
<name>A0A6J4JAJ7_9PSEU</name>
<feature type="chain" id="PRO_5026742898" description="DUF4397 domain-containing protein" evidence="1">
    <location>
        <begin position="30"/>
        <end position="64"/>
    </location>
</feature>
<sequence>MSRALSAFGAAGAAALLPLALATPASAQAAGAEVRVLHGIPGTPVDVYVDGERALDDFAPGTTT</sequence>
<feature type="signal peptide" evidence="1">
    <location>
        <begin position="1"/>
        <end position="29"/>
    </location>
</feature>
<reference evidence="2" key="1">
    <citation type="submission" date="2020-02" db="EMBL/GenBank/DDBJ databases">
        <authorList>
            <person name="Meier V. D."/>
        </authorList>
    </citation>
    <scope>NUCLEOTIDE SEQUENCE</scope>
    <source>
        <strain evidence="2">AVDCRST_MAG54</strain>
    </source>
</reference>